<gene>
    <name evidence="3" type="ORF">E6K72_12145</name>
</gene>
<evidence type="ECO:0000313" key="3">
    <source>
        <dbReference type="EMBL" id="TMQ49669.1"/>
    </source>
</evidence>
<dbReference type="PANTHER" id="PTHR43217:SF1">
    <property type="entry name" value="SUCCINATE SEMIALDEHYDE DEHYDROGENASE [NAD(P)+] SAD"/>
    <property type="match status" value="1"/>
</dbReference>
<dbReference type="InterPro" id="IPR047110">
    <property type="entry name" value="GABD/Sad-like"/>
</dbReference>
<keyword evidence="1" id="KW-0560">Oxidoreductase</keyword>
<evidence type="ECO:0000259" key="2">
    <source>
        <dbReference type="Pfam" id="PF00171"/>
    </source>
</evidence>
<evidence type="ECO:0000313" key="4">
    <source>
        <dbReference type="Proteomes" id="UP000317716"/>
    </source>
</evidence>
<feature type="non-terminal residue" evidence="3">
    <location>
        <position position="1"/>
    </location>
</feature>
<dbReference type="InterPro" id="IPR015590">
    <property type="entry name" value="Aldehyde_DH_dom"/>
</dbReference>
<comment type="caution">
    <text evidence="3">The sequence shown here is derived from an EMBL/GenBank/DDBJ whole genome shotgun (WGS) entry which is preliminary data.</text>
</comment>
<proteinExistence type="predicted"/>
<protein>
    <submittedName>
        <fullName evidence="3">Aldehyde dehydrogenase family protein</fullName>
    </submittedName>
</protein>
<dbReference type="EMBL" id="VBOS01000443">
    <property type="protein sequence ID" value="TMQ49669.1"/>
    <property type="molecule type" value="Genomic_DNA"/>
</dbReference>
<dbReference type="Pfam" id="PF00171">
    <property type="entry name" value="Aldedh"/>
    <property type="match status" value="1"/>
</dbReference>
<evidence type="ECO:0000256" key="1">
    <source>
        <dbReference type="ARBA" id="ARBA00023002"/>
    </source>
</evidence>
<dbReference type="PANTHER" id="PTHR43217">
    <property type="entry name" value="SUCCINATE SEMIALDEHYDE DEHYDROGENASE [NAD(P)+] SAD"/>
    <property type="match status" value="1"/>
</dbReference>
<accession>A0A538SE73</accession>
<dbReference type="InterPro" id="IPR016161">
    <property type="entry name" value="Ald_DH/histidinol_DH"/>
</dbReference>
<dbReference type="Gene3D" id="3.40.605.10">
    <property type="entry name" value="Aldehyde Dehydrogenase, Chain A, domain 1"/>
    <property type="match status" value="1"/>
</dbReference>
<dbReference type="Gene3D" id="3.40.309.10">
    <property type="entry name" value="Aldehyde Dehydrogenase, Chain A, domain 2"/>
    <property type="match status" value="1"/>
</dbReference>
<dbReference type="InterPro" id="IPR016162">
    <property type="entry name" value="Ald_DH_N"/>
</dbReference>
<sequence length="121" mass="12740">AGPGFFYPPTVLTAVEPGMAAFDEETFGPLAAVTRARDVAHAIRLANASRLGLGASLWTADVTRGEGLAAEIEAGAVFVNGVVKSDPRLPFGGIKRSGYGRELAWHGLREFVNVKTVWVGS</sequence>
<name>A0A538SE73_UNCEI</name>
<organism evidence="3 4">
    <name type="scientific">Eiseniibacteriota bacterium</name>
    <dbReference type="NCBI Taxonomy" id="2212470"/>
    <lineage>
        <taxon>Bacteria</taxon>
        <taxon>Candidatus Eiseniibacteriota</taxon>
    </lineage>
</organism>
<feature type="domain" description="Aldehyde dehydrogenase" evidence="2">
    <location>
        <begin position="3"/>
        <end position="117"/>
    </location>
</feature>
<dbReference type="AlphaFoldDB" id="A0A538SE73"/>
<dbReference type="Proteomes" id="UP000317716">
    <property type="component" value="Unassembled WGS sequence"/>
</dbReference>
<dbReference type="SUPFAM" id="SSF53720">
    <property type="entry name" value="ALDH-like"/>
    <property type="match status" value="1"/>
</dbReference>
<dbReference type="GO" id="GO:0004777">
    <property type="term" value="F:succinate-semialdehyde dehydrogenase (NAD+) activity"/>
    <property type="evidence" value="ECO:0007669"/>
    <property type="project" value="TreeGrafter"/>
</dbReference>
<reference evidence="3 4" key="1">
    <citation type="journal article" date="2019" name="Nat. Microbiol.">
        <title>Mediterranean grassland soil C-N compound turnover is dependent on rainfall and depth, and is mediated by genomically divergent microorganisms.</title>
        <authorList>
            <person name="Diamond S."/>
            <person name="Andeer P.F."/>
            <person name="Li Z."/>
            <person name="Crits-Christoph A."/>
            <person name="Burstein D."/>
            <person name="Anantharaman K."/>
            <person name="Lane K.R."/>
            <person name="Thomas B.C."/>
            <person name="Pan C."/>
            <person name="Northen T.R."/>
            <person name="Banfield J.F."/>
        </authorList>
    </citation>
    <scope>NUCLEOTIDE SEQUENCE [LARGE SCALE GENOMIC DNA]</scope>
    <source>
        <strain evidence="3">WS_2</strain>
    </source>
</reference>
<dbReference type="InterPro" id="IPR016163">
    <property type="entry name" value="Ald_DH_C"/>
</dbReference>